<protein>
    <recommendedName>
        <fullName evidence="1">DDE-1 domain-containing protein</fullName>
    </recommendedName>
</protein>
<reference evidence="2" key="1">
    <citation type="submission" date="2020-06" db="EMBL/GenBank/DDBJ databases">
        <title>Draft genome of Bugula neritina, a colonial animal packing powerful symbionts and potential medicines.</title>
        <authorList>
            <person name="Rayko M."/>
        </authorList>
    </citation>
    <scope>NUCLEOTIDE SEQUENCE [LARGE SCALE GENOMIC DNA]</scope>
    <source>
        <strain evidence="2">Kwan_BN1</strain>
    </source>
</reference>
<dbReference type="AlphaFoldDB" id="A0A7J7IT32"/>
<evidence type="ECO:0000259" key="1">
    <source>
        <dbReference type="Pfam" id="PF03184"/>
    </source>
</evidence>
<keyword evidence="3" id="KW-1185">Reference proteome</keyword>
<sequence>MPRKHKRKTTRNTNLDALDKAAKLVEREKKSVKSAAALQGRSKEKPWLMIMNNQKTHSSLAAIDIARASGVVILTLPPHTSHKMQPLDRSIYGSMKDYFNKECDSWMKTNPGRRVTISGFQTSVKEENYAIQRKKARD</sequence>
<dbReference type="Proteomes" id="UP000593567">
    <property type="component" value="Unassembled WGS sequence"/>
</dbReference>
<gene>
    <name evidence="2" type="ORF">EB796_025131</name>
</gene>
<dbReference type="GO" id="GO:0003676">
    <property type="term" value="F:nucleic acid binding"/>
    <property type="evidence" value="ECO:0007669"/>
    <property type="project" value="InterPro"/>
</dbReference>
<dbReference type="EMBL" id="VXIV02003512">
    <property type="protein sequence ID" value="KAF6016561.1"/>
    <property type="molecule type" value="Genomic_DNA"/>
</dbReference>
<feature type="domain" description="DDE-1" evidence="1">
    <location>
        <begin position="42"/>
        <end position="107"/>
    </location>
</feature>
<accession>A0A7J7IT32</accession>
<proteinExistence type="predicted"/>
<evidence type="ECO:0000313" key="3">
    <source>
        <dbReference type="Proteomes" id="UP000593567"/>
    </source>
</evidence>
<dbReference type="InterPro" id="IPR004875">
    <property type="entry name" value="DDE_SF_endonuclease_dom"/>
</dbReference>
<organism evidence="2 3">
    <name type="scientific">Bugula neritina</name>
    <name type="common">Brown bryozoan</name>
    <name type="synonym">Sertularia neritina</name>
    <dbReference type="NCBI Taxonomy" id="10212"/>
    <lineage>
        <taxon>Eukaryota</taxon>
        <taxon>Metazoa</taxon>
        <taxon>Spiralia</taxon>
        <taxon>Lophotrochozoa</taxon>
        <taxon>Bryozoa</taxon>
        <taxon>Gymnolaemata</taxon>
        <taxon>Cheilostomatida</taxon>
        <taxon>Flustrina</taxon>
        <taxon>Buguloidea</taxon>
        <taxon>Bugulidae</taxon>
        <taxon>Bugula</taxon>
    </lineage>
</organism>
<comment type="caution">
    <text evidence="2">The sequence shown here is derived from an EMBL/GenBank/DDBJ whole genome shotgun (WGS) entry which is preliminary data.</text>
</comment>
<name>A0A7J7IT32_BUGNE</name>
<dbReference type="OrthoDB" id="6277218at2759"/>
<evidence type="ECO:0000313" key="2">
    <source>
        <dbReference type="EMBL" id="KAF6016561.1"/>
    </source>
</evidence>
<dbReference type="Pfam" id="PF03184">
    <property type="entry name" value="DDE_1"/>
    <property type="match status" value="1"/>
</dbReference>